<dbReference type="InterPro" id="IPR013221">
    <property type="entry name" value="Mur_ligase_cen"/>
</dbReference>
<proteinExistence type="predicted"/>
<protein>
    <submittedName>
        <fullName evidence="8">UDP-N-acetylmuramoylalanine--D-glutamate ligase MurD</fullName>
        <ecNumber evidence="8">6.3.2.9</ecNumber>
    </submittedName>
</protein>
<evidence type="ECO:0000256" key="2">
    <source>
        <dbReference type="ARBA" id="ARBA00004752"/>
    </source>
</evidence>
<dbReference type="AlphaFoldDB" id="A0A518EXD1"/>
<keyword evidence="3" id="KW-0963">Cytoplasm</keyword>
<organism evidence="8 9">
    <name type="scientific">Saltatorellus ferox</name>
    <dbReference type="NCBI Taxonomy" id="2528018"/>
    <lineage>
        <taxon>Bacteria</taxon>
        <taxon>Pseudomonadati</taxon>
        <taxon>Planctomycetota</taxon>
        <taxon>Planctomycetia</taxon>
        <taxon>Planctomycetia incertae sedis</taxon>
        <taxon>Saltatorellus</taxon>
    </lineage>
</organism>
<dbReference type="GO" id="GO:0009252">
    <property type="term" value="P:peptidoglycan biosynthetic process"/>
    <property type="evidence" value="ECO:0007669"/>
    <property type="project" value="UniProtKB-UniPathway"/>
</dbReference>
<keyword evidence="6" id="KW-0067">ATP-binding</keyword>
<evidence type="ECO:0000313" key="8">
    <source>
        <dbReference type="EMBL" id="QDV08749.1"/>
    </source>
</evidence>
<dbReference type="SUPFAM" id="SSF53244">
    <property type="entry name" value="MurD-like peptide ligases, peptide-binding domain"/>
    <property type="match status" value="1"/>
</dbReference>
<dbReference type="Pfam" id="PF21799">
    <property type="entry name" value="MurD-like_N"/>
    <property type="match status" value="1"/>
</dbReference>
<dbReference type="Gene3D" id="3.90.190.20">
    <property type="entry name" value="Mur ligase, C-terminal domain"/>
    <property type="match status" value="1"/>
</dbReference>
<dbReference type="GO" id="GO:0005524">
    <property type="term" value="F:ATP binding"/>
    <property type="evidence" value="ECO:0007669"/>
    <property type="project" value="UniProtKB-KW"/>
</dbReference>
<dbReference type="Pfam" id="PF08245">
    <property type="entry name" value="Mur_ligase_M"/>
    <property type="match status" value="1"/>
</dbReference>
<dbReference type="GO" id="GO:0008764">
    <property type="term" value="F:UDP-N-acetylmuramoylalanine-D-glutamate ligase activity"/>
    <property type="evidence" value="ECO:0007669"/>
    <property type="project" value="UniProtKB-EC"/>
</dbReference>
<dbReference type="Gene3D" id="3.40.50.720">
    <property type="entry name" value="NAD(P)-binding Rossmann-like Domain"/>
    <property type="match status" value="1"/>
</dbReference>
<evidence type="ECO:0000256" key="6">
    <source>
        <dbReference type="ARBA" id="ARBA00022840"/>
    </source>
</evidence>
<dbReference type="SUPFAM" id="SSF51984">
    <property type="entry name" value="MurCD N-terminal domain"/>
    <property type="match status" value="1"/>
</dbReference>
<dbReference type="GO" id="GO:0051301">
    <property type="term" value="P:cell division"/>
    <property type="evidence" value="ECO:0007669"/>
    <property type="project" value="InterPro"/>
</dbReference>
<dbReference type="GO" id="GO:0008360">
    <property type="term" value="P:regulation of cell shape"/>
    <property type="evidence" value="ECO:0007669"/>
    <property type="project" value="InterPro"/>
</dbReference>
<evidence type="ECO:0000256" key="1">
    <source>
        <dbReference type="ARBA" id="ARBA00004496"/>
    </source>
</evidence>
<evidence type="ECO:0000259" key="7">
    <source>
        <dbReference type="Pfam" id="PF08245"/>
    </source>
</evidence>
<dbReference type="SUPFAM" id="SSF53623">
    <property type="entry name" value="MurD-like peptide ligases, catalytic domain"/>
    <property type="match status" value="1"/>
</dbReference>
<dbReference type="InterPro" id="IPR005762">
    <property type="entry name" value="MurD"/>
</dbReference>
<dbReference type="EC" id="6.3.2.9" evidence="8"/>
<keyword evidence="5" id="KW-0547">Nucleotide-binding</keyword>
<evidence type="ECO:0000256" key="4">
    <source>
        <dbReference type="ARBA" id="ARBA00022598"/>
    </source>
</evidence>
<evidence type="ECO:0000313" key="9">
    <source>
        <dbReference type="Proteomes" id="UP000320390"/>
    </source>
</evidence>
<dbReference type="Gene3D" id="3.40.1190.10">
    <property type="entry name" value="Mur-like, catalytic domain"/>
    <property type="match status" value="1"/>
</dbReference>
<dbReference type="InterPro" id="IPR036615">
    <property type="entry name" value="Mur_ligase_C_dom_sf"/>
</dbReference>
<dbReference type="EMBL" id="CP036434">
    <property type="protein sequence ID" value="QDV08749.1"/>
    <property type="molecule type" value="Genomic_DNA"/>
</dbReference>
<evidence type="ECO:0000256" key="5">
    <source>
        <dbReference type="ARBA" id="ARBA00022741"/>
    </source>
</evidence>
<feature type="domain" description="Mur ligase central" evidence="7">
    <location>
        <begin position="109"/>
        <end position="217"/>
    </location>
</feature>
<gene>
    <name evidence="8" type="primary">murD</name>
    <name evidence="8" type="ORF">Poly30_43040</name>
</gene>
<sequence>MGLGLFGGGLGAASFALRKGARVTVTDQRDAETLRDAVEALRALPGSERVHLVLGEHREEDFRSADIVIVNPAVPPKAPFIGMAREGGARVTTAIELLLGGLGCRVVAVTGTHGKSSTVHFTAHLLRAALGPDVRVALGGNIGGSLLGELESFGPDDVVVLELSSYQLEHLSESFVAEAARTRVLDVAAITTLGVDHLARHGTIENYHAAKRRIGELTGQLGPDPGTVIVPAATAGSFTGVQRLILHDEESSGPPSWRRTATEALRVPGAFQRENLGLALRIGSALGADETAMAQAIPGLTGLPHRMERLTEMTTLRDGRVLLVHDNGVSTTPESTVSALESLGSPAGERVVLVGGQAKEGCDMAALVRTAARLDWEIVPFGAAAREIAEAGRLAGARLRGPGAAGDGQKGDAWPAGAEAAVDAALESSSSGPAAAACVGLAPLNVLFSPACASFDRYPNFSARAEAFRRAMAAHLA</sequence>
<accession>A0A518EXD1</accession>
<name>A0A518EXD1_9BACT</name>
<dbReference type="NCBIfam" id="TIGR01087">
    <property type="entry name" value="murD"/>
    <property type="match status" value="1"/>
</dbReference>
<dbReference type="PANTHER" id="PTHR43692">
    <property type="entry name" value="UDP-N-ACETYLMURAMOYLALANINE--D-GLUTAMATE LIGASE"/>
    <property type="match status" value="1"/>
</dbReference>
<dbReference type="Proteomes" id="UP000320390">
    <property type="component" value="Chromosome"/>
</dbReference>
<reference evidence="8 9" key="1">
    <citation type="submission" date="2019-02" db="EMBL/GenBank/DDBJ databases">
        <title>Deep-cultivation of Planctomycetes and their phenomic and genomic characterization uncovers novel biology.</title>
        <authorList>
            <person name="Wiegand S."/>
            <person name="Jogler M."/>
            <person name="Boedeker C."/>
            <person name="Pinto D."/>
            <person name="Vollmers J."/>
            <person name="Rivas-Marin E."/>
            <person name="Kohn T."/>
            <person name="Peeters S.H."/>
            <person name="Heuer A."/>
            <person name="Rast P."/>
            <person name="Oberbeckmann S."/>
            <person name="Bunk B."/>
            <person name="Jeske O."/>
            <person name="Meyerdierks A."/>
            <person name="Storesund J.E."/>
            <person name="Kallscheuer N."/>
            <person name="Luecker S."/>
            <person name="Lage O.M."/>
            <person name="Pohl T."/>
            <person name="Merkel B.J."/>
            <person name="Hornburger P."/>
            <person name="Mueller R.-W."/>
            <person name="Bruemmer F."/>
            <person name="Labrenz M."/>
            <person name="Spormann A.M."/>
            <person name="Op den Camp H."/>
            <person name="Overmann J."/>
            <person name="Amann R."/>
            <person name="Jetten M.S.M."/>
            <person name="Mascher T."/>
            <person name="Medema M.H."/>
            <person name="Devos D.P."/>
            <person name="Kaster A.-K."/>
            <person name="Ovreas L."/>
            <person name="Rohde M."/>
            <person name="Galperin M.Y."/>
            <person name="Jogler C."/>
        </authorList>
    </citation>
    <scope>NUCLEOTIDE SEQUENCE [LARGE SCALE GENOMIC DNA]</scope>
    <source>
        <strain evidence="8 9">Poly30</strain>
    </source>
</reference>
<dbReference type="UniPathway" id="UPA00219"/>
<evidence type="ECO:0000256" key="3">
    <source>
        <dbReference type="ARBA" id="ARBA00022490"/>
    </source>
</evidence>
<keyword evidence="9" id="KW-1185">Reference proteome</keyword>
<comment type="subcellular location">
    <subcellularLocation>
        <location evidence="1">Cytoplasm</location>
    </subcellularLocation>
</comment>
<dbReference type="PANTHER" id="PTHR43692:SF1">
    <property type="entry name" value="UDP-N-ACETYLMURAMOYLALANINE--D-GLUTAMATE LIGASE"/>
    <property type="match status" value="1"/>
</dbReference>
<dbReference type="InterPro" id="IPR036565">
    <property type="entry name" value="Mur-like_cat_sf"/>
</dbReference>
<keyword evidence="4 8" id="KW-0436">Ligase</keyword>
<dbReference type="OrthoDB" id="9809796at2"/>
<dbReference type="GO" id="GO:0005737">
    <property type="term" value="C:cytoplasm"/>
    <property type="evidence" value="ECO:0007669"/>
    <property type="project" value="UniProtKB-SubCell"/>
</dbReference>
<comment type="pathway">
    <text evidence="2">Cell wall biogenesis; peptidoglycan biosynthesis.</text>
</comment>